<keyword evidence="3" id="KW-1185">Reference proteome</keyword>
<feature type="region of interest" description="Disordered" evidence="1">
    <location>
        <begin position="318"/>
        <end position="349"/>
    </location>
</feature>
<dbReference type="GO" id="GO:0042752">
    <property type="term" value="P:regulation of circadian rhythm"/>
    <property type="evidence" value="ECO:0007669"/>
    <property type="project" value="InterPro"/>
</dbReference>
<evidence type="ECO:0000313" key="3">
    <source>
        <dbReference type="Proteomes" id="UP000501690"/>
    </source>
</evidence>
<dbReference type="PANTHER" id="PTHR33676">
    <property type="entry name" value="COLD REGULATED PROTEIN 27"/>
    <property type="match status" value="1"/>
</dbReference>
<dbReference type="EMBL" id="CP039346">
    <property type="protein sequence ID" value="QCD83227.1"/>
    <property type="molecule type" value="Genomic_DNA"/>
</dbReference>
<protein>
    <submittedName>
        <fullName evidence="2">Uncharacterized protein</fullName>
    </submittedName>
</protein>
<dbReference type="GO" id="GO:0009409">
    <property type="term" value="P:response to cold"/>
    <property type="evidence" value="ECO:0007669"/>
    <property type="project" value="InterPro"/>
</dbReference>
<evidence type="ECO:0000256" key="1">
    <source>
        <dbReference type="SAM" id="MobiDB-lite"/>
    </source>
</evidence>
<feature type="compositionally biased region" description="Polar residues" evidence="1">
    <location>
        <begin position="83"/>
        <end position="92"/>
    </location>
</feature>
<sequence length="370" mass="41438">MNDELETSYAHGMRGYDKIGHELHAPMNAQNPHSLSSTTLQNIWLTLPQDIICRMTWHPNDGTDTCKSEAMWSLFPSPHTPSLPLNRTQRVSSPLKFRSRSMEPHDLRRHLSPPLFSDPEPLPEYLTRSTSDSSAVTVEDTSKDFSSHSAPAPLLDQSTRWTDQQHSLYIRSLEASFVNELHRSIRLRCWSIKNSTDEACQYRILRNSHNMPKQTVALQDACQKRINLERISPLFESTADSHVLTGSQFELTSVDRGCSLGEPINCKHGLLCDKEIYARGSSTLELACSTTEVTDQNFKDEEAKSCCMPLVKRLKKGAADGSSSDQSVPFGKLHTPDISISSNGTSENRGHELVSELPESISQSLICHTF</sequence>
<feature type="compositionally biased region" description="Polar residues" evidence="1">
    <location>
        <begin position="338"/>
        <end position="347"/>
    </location>
</feature>
<gene>
    <name evidence="2" type="ORF">DEO72_LG2g3570</name>
</gene>
<accession>A0A4D6L3X9</accession>
<name>A0A4D6L3X9_VIGUN</name>
<reference evidence="2 3" key="1">
    <citation type="submission" date="2019-04" db="EMBL/GenBank/DDBJ databases">
        <title>An improved genome assembly and genetic linkage map for asparagus bean, Vigna unguiculata ssp. sesquipedialis.</title>
        <authorList>
            <person name="Xia Q."/>
            <person name="Zhang R."/>
            <person name="Dong Y."/>
        </authorList>
    </citation>
    <scope>NUCLEOTIDE SEQUENCE [LARGE SCALE GENOMIC DNA]</scope>
    <source>
        <tissue evidence="2">Leaf</tissue>
    </source>
</reference>
<feature type="compositionally biased region" description="Polar residues" evidence="1">
    <location>
        <begin position="127"/>
        <end position="136"/>
    </location>
</feature>
<evidence type="ECO:0000313" key="2">
    <source>
        <dbReference type="EMBL" id="QCD83227.1"/>
    </source>
</evidence>
<organism evidence="2 3">
    <name type="scientific">Vigna unguiculata</name>
    <name type="common">Cowpea</name>
    <dbReference type="NCBI Taxonomy" id="3917"/>
    <lineage>
        <taxon>Eukaryota</taxon>
        <taxon>Viridiplantae</taxon>
        <taxon>Streptophyta</taxon>
        <taxon>Embryophyta</taxon>
        <taxon>Tracheophyta</taxon>
        <taxon>Spermatophyta</taxon>
        <taxon>Magnoliopsida</taxon>
        <taxon>eudicotyledons</taxon>
        <taxon>Gunneridae</taxon>
        <taxon>Pentapetalae</taxon>
        <taxon>rosids</taxon>
        <taxon>fabids</taxon>
        <taxon>Fabales</taxon>
        <taxon>Fabaceae</taxon>
        <taxon>Papilionoideae</taxon>
        <taxon>50 kb inversion clade</taxon>
        <taxon>NPAAA clade</taxon>
        <taxon>indigoferoid/millettioid clade</taxon>
        <taxon>Phaseoleae</taxon>
        <taxon>Vigna</taxon>
    </lineage>
</organism>
<dbReference type="Proteomes" id="UP000501690">
    <property type="component" value="Linkage Group LG2"/>
</dbReference>
<dbReference type="InterPro" id="IPR044678">
    <property type="entry name" value="COR27/28"/>
</dbReference>
<dbReference type="PANTHER" id="PTHR33676:SF17">
    <property type="entry name" value="COLD-REGULATED PROTEIN 28"/>
    <property type="match status" value="1"/>
</dbReference>
<proteinExistence type="predicted"/>
<dbReference type="AlphaFoldDB" id="A0A4D6L3X9"/>
<feature type="region of interest" description="Disordered" evidence="1">
    <location>
        <begin position="77"/>
        <end position="150"/>
    </location>
</feature>